<evidence type="ECO:0000256" key="7">
    <source>
        <dbReference type="ARBA" id="ARBA00048744"/>
    </source>
</evidence>
<keyword evidence="6 8" id="KW-0693">Viral RNA replication</keyword>
<evidence type="ECO:0000256" key="8">
    <source>
        <dbReference type="RuleBase" id="RU364050"/>
    </source>
</evidence>
<evidence type="ECO:0000313" key="9">
    <source>
        <dbReference type="EMBL" id="WAK73627.1"/>
    </source>
</evidence>
<keyword evidence="3 8" id="KW-0808">Transferase</keyword>
<reference evidence="9" key="1">
    <citation type="submission" date="2021-12" db="EMBL/GenBank/DDBJ databases">
        <title>Study of the virome of Phytophthora palustris.</title>
        <authorList>
            <person name="Botella L."/>
            <person name="Jung T."/>
        </authorList>
    </citation>
    <scope>NUCLEOTIDE SEQUENCE</scope>
    <source>
        <strain evidence="9">KA0102</strain>
    </source>
</reference>
<dbReference type="EMBL" id="OL795388">
    <property type="protein sequence ID" value="WAK73627.1"/>
    <property type="molecule type" value="Genomic_RNA"/>
</dbReference>
<dbReference type="GO" id="GO:0000166">
    <property type="term" value="F:nucleotide binding"/>
    <property type="evidence" value="ECO:0007669"/>
    <property type="project" value="UniProtKB-KW"/>
</dbReference>
<evidence type="ECO:0000256" key="5">
    <source>
        <dbReference type="ARBA" id="ARBA00022741"/>
    </source>
</evidence>
<comment type="similarity">
    <text evidence="1">Belongs to the totiviridae RNA-directed RNA polymerase family.</text>
</comment>
<dbReference type="Pfam" id="PF02123">
    <property type="entry name" value="RdRP_4"/>
    <property type="match status" value="1"/>
</dbReference>
<evidence type="ECO:0000256" key="6">
    <source>
        <dbReference type="ARBA" id="ARBA00022953"/>
    </source>
</evidence>
<evidence type="ECO:0000256" key="1">
    <source>
        <dbReference type="ARBA" id="ARBA00010455"/>
    </source>
</evidence>
<dbReference type="EC" id="2.7.7.48" evidence="8"/>
<comment type="catalytic activity">
    <reaction evidence="7 8">
        <text>RNA(n) + a ribonucleoside 5'-triphosphate = RNA(n+1) + diphosphate</text>
        <dbReference type="Rhea" id="RHEA:21248"/>
        <dbReference type="Rhea" id="RHEA-COMP:14527"/>
        <dbReference type="Rhea" id="RHEA-COMP:17342"/>
        <dbReference type="ChEBI" id="CHEBI:33019"/>
        <dbReference type="ChEBI" id="CHEBI:61557"/>
        <dbReference type="ChEBI" id="CHEBI:140395"/>
        <dbReference type="EC" id="2.7.7.48"/>
    </reaction>
</comment>
<protein>
    <recommendedName>
        <fullName evidence="8">RNA-directed RNA polymerase</fullName>
        <ecNumber evidence="8">2.7.7.48</ecNumber>
    </recommendedName>
</protein>
<dbReference type="InterPro" id="IPR001795">
    <property type="entry name" value="RNA-dir_pol_luteovirus"/>
</dbReference>
<keyword evidence="2 8" id="KW-0696">RNA-directed RNA polymerase</keyword>
<dbReference type="InterPro" id="IPR043128">
    <property type="entry name" value="Rev_trsase/Diguanyl_cyclase"/>
</dbReference>
<dbReference type="SUPFAM" id="SSF56672">
    <property type="entry name" value="DNA/RNA polymerases"/>
    <property type="match status" value="1"/>
</dbReference>
<organism evidence="9">
    <name type="scientific">Phytophthora palustris toti-like virus 11</name>
    <dbReference type="NCBI Taxonomy" id="2976305"/>
    <lineage>
        <taxon>Viruses</taxon>
        <taxon>Riboviria</taxon>
        <taxon>Orthornavirae</taxon>
        <taxon>Duplornaviricota</taxon>
        <taxon>Chrymotiviricetes</taxon>
        <taxon>Ghabrivirales</taxon>
        <taxon>Totiviridae</taxon>
    </lineage>
</organism>
<evidence type="ECO:0000256" key="3">
    <source>
        <dbReference type="ARBA" id="ARBA00022679"/>
    </source>
</evidence>
<keyword evidence="4 8" id="KW-0548">Nucleotidyltransferase</keyword>
<dbReference type="GO" id="GO:0003968">
    <property type="term" value="F:RNA-directed RNA polymerase activity"/>
    <property type="evidence" value="ECO:0007669"/>
    <property type="project" value="UniProtKB-KW"/>
</dbReference>
<dbReference type="Gene3D" id="3.30.70.270">
    <property type="match status" value="1"/>
</dbReference>
<dbReference type="GO" id="GO:0003723">
    <property type="term" value="F:RNA binding"/>
    <property type="evidence" value="ECO:0007669"/>
    <property type="project" value="InterPro"/>
</dbReference>
<keyword evidence="5 8" id="KW-0547">Nucleotide-binding</keyword>
<sequence length="918" mass="100721">MPKDLPSDFETLAIVTQLNHIELLAKTDVLGAMAVSLLLSRFAIQVPGAATQLSTVVDRGLIQPYLLHAKSCTDGDCILYNLHVTDKNCKHAYLEGWGGKLVCSRCGGVRESATRRAATSAKHTSTHSASYHIYRDDITTNKNKKHKSEAVKSGNIKISVGTVSEADVIRSQYSEPSEQGDAASHGAEPGDNRLGWEALCPPALNLADERKVHVYPIKSNPAAKSKVNVWFSEVWEQVSKRWPAIAARFAALSGYTTGLYNDQATAALMAGTAYELAGIPDGMLTAIRMLHDPAGAKQLNVVIKACGAASARHGAMLAEGLSLQGRGIAPLDLNAEVRARTGSAGESKPVQGLDYNRLRMAIRGIIDDELIRNEVVDIDPVEFWNRRWLWSVNGAHSKVLERERPALKVPVQGRVHRRVAMESWSENPLDTWDGYVFVTASEKLEHGKTRLLLAGDTMSYVCFTHLFETVERAWANRRVLLDPGKPGQSGIASKVRRLGTGLKLMLDYDDFNSQHTLRAQQMVIEELCAACDYRHDYTTRLVSSFDRMFAYVDGKVVGRITGTLMSGHRGTTVLNSILNAAYVRYAAPDMWRSFNSLHTGDDVVADMPSYRDLEVLLENMKSAGFRLNPMKQGIGRVCAEFLRMVVTKQYAMGYCNRSIASCISGNWTTEGALSSTEAIRVMVQHARSLINRTQLDDLSTVLVPSVSRLTGLKRKLVAELLAGRVAVGEGPCYTNNGTWEGCFIEAAASQSSKVSYRSQPKLATTAYLSNALSNVELRSIELARTSVVDMMLDASYSKSLAHDPEVIKPAQLRARRVKTKLSRGLLLDREVQHLPAVHGVLEGYPIAHLLKTHLTNQDLCELLHLAGVMPDPDDVYRQAWGSDAVGVIIRGRIPYSDASAICNRVGGVIVNVLCPTLM</sequence>
<dbReference type="GO" id="GO:0006351">
    <property type="term" value="P:DNA-templated transcription"/>
    <property type="evidence" value="ECO:0007669"/>
    <property type="project" value="InterPro"/>
</dbReference>
<evidence type="ECO:0000256" key="2">
    <source>
        <dbReference type="ARBA" id="ARBA00022484"/>
    </source>
</evidence>
<proteinExistence type="inferred from homology"/>
<name>A0A9E8YW15_9VIRU</name>
<dbReference type="InterPro" id="IPR043502">
    <property type="entry name" value="DNA/RNA_pol_sf"/>
</dbReference>
<accession>A0A9E8YW15</accession>
<evidence type="ECO:0000256" key="4">
    <source>
        <dbReference type="ARBA" id="ARBA00022695"/>
    </source>
</evidence>